<dbReference type="PROSITE" id="PS50928">
    <property type="entry name" value="ABC_TM1"/>
    <property type="match status" value="2"/>
</dbReference>
<evidence type="ECO:0000256" key="3">
    <source>
        <dbReference type="ARBA" id="ARBA00022475"/>
    </source>
</evidence>
<evidence type="ECO:0000313" key="12">
    <source>
        <dbReference type="Proteomes" id="UP000321793"/>
    </source>
</evidence>
<dbReference type="GO" id="GO:0055085">
    <property type="term" value="P:transmembrane transport"/>
    <property type="evidence" value="ECO:0007669"/>
    <property type="project" value="InterPro"/>
</dbReference>
<dbReference type="Pfam" id="PF00528">
    <property type="entry name" value="BPD_transp_1"/>
    <property type="match status" value="2"/>
</dbReference>
<name>A0A512SXR2_9MICO</name>
<evidence type="ECO:0000256" key="2">
    <source>
        <dbReference type="ARBA" id="ARBA00022448"/>
    </source>
</evidence>
<organism evidence="11 12">
    <name type="scientific">Knoellia locipacati</name>
    <dbReference type="NCBI Taxonomy" id="882824"/>
    <lineage>
        <taxon>Bacteria</taxon>
        <taxon>Bacillati</taxon>
        <taxon>Actinomycetota</taxon>
        <taxon>Actinomycetes</taxon>
        <taxon>Micrococcales</taxon>
        <taxon>Intrasporangiaceae</taxon>
        <taxon>Knoellia</taxon>
    </lineage>
</organism>
<sequence length="595" mass="63305">MSVTEMRAPTDLGAPTTPGSPTPSSGGRKQRSGRGGWRSSGVMLLVMGFLILVPAGFVLLAAFSETVPRPGSISLDLTVGNFAVLGEPGVTRATLNSLLIATLSTVLALAIGGFLAFTTARTNIPFKGLVYLFGLMPLFLPSYVGALAWSILGSPAAGLLNIGLRDLGLTGFVDIYSIPGVVMVMAVFYAPYAFLLIHSSMSLMNPDLEDASAVHGGSQWRTLRTVTFPLAMPAIVGSALLIFTHVLENFPVAQVLASPGQIDTLPTFIYRLMNASPSRGNEASSVAILLVVFILVITWTQRVLLSRRAYTTVSGKGVKARKVDLGHLRWPLFVVATGYFLIAIALPILALFLTAMRTSPYMSSFRDLTAPGALDASSFGTVARSDVFLTAAGNSVVVALLSAAGGTVLAFLVAYIVYRTRARARGLLEGVSMVPLAIPAIVLGIGLLWTWLVMPIPLYGTLWVMVIAFLAVQMPQGLRGIAASIQSTDKDLEDSAVLHGAHRARAITAITVPLMKVGLTSTFLILLMLSMRELTVPLFLYTNDTRILSIAIFDQFENGGALQQAAAMSLIYCLIMFVLSCLPRLLGSRGGLNNH</sequence>
<evidence type="ECO:0000256" key="6">
    <source>
        <dbReference type="ARBA" id="ARBA00022989"/>
    </source>
</evidence>
<dbReference type="GO" id="GO:0005886">
    <property type="term" value="C:plasma membrane"/>
    <property type="evidence" value="ECO:0007669"/>
    <property type="project" value="UniProtKB-SubCell"/>
</dbReference>
<feature type="compositionally biased region" description="Low complexity" evidence="9">
    <location>
        <begin position="15"/>
        <end position="27"/>
    </location>
</feature>
<dbReference type="Proteomes" id="UP000321793">
    <property type="component" value="Unassembled WGS sequence"/>
</dbReference>
<feature type="transmembrane region" description="Helical" evidence="8">
    <location>
        <begin position="283"/>
        <end position="300"/>
    </location>
</feature>
<feature type="region of interest" description="Disordered" evidence="9">
    <location>
        <begin position="1"/>
        <end position="36"/>
    </location>
</feature>
<comment type="similarity">
    <text evidence="8">Belongs to the binding-protein-dependent transport system permease family.</text>
</comment>
<dbReference type="RefSeq" id="WP_246136036.1">
    <property type="nucleotide sequence ID" value="NZ_BAABDN010000001.1"/>
</dbReference>
<dbReference type="PANTHER" id="PTHR43357:SF4">
    <property type="entry name" value="INNER MEMBRANE ABC TRANSPORTER PERMEASE PROTEIN YDCV"/>
    <property type="match status" value="1"/>
</dbReference>
<feature type="transmembrane region" description="Helical" evidence="8">
    <location>
        <begin position="506"/>
        <end position="529"/>
    </location>
</feature>
<dbReference type="CDD" id="cd06261">
    <property type="entry name" value="TM_PBP2"/>
    <property type="match status" value="2"/>
</dbReference>
<feature type="transmembrane region" description="Helical" evidence="8">
    <location>
        <begin position="172"/>
        <end position="197"/>
    </location>
</feature>
<comment type="caution">
    <text evidence="11">The sequence shown here is derived from an EMBL/GenBank/DDBJ whole genome shotgun (WGS) entry which is preliminary data.</text>
</comment>
<evidence type="ECO:0000256" key="7">
    <source>
        <dbReference type="ARBA" id="ARBA00023136"/>
    </source>
</evidence>
<keyword evidence="3" id="KW-1003">Cell membrane</keyword>
<dbReference type="InterPro" id="IPR000515">
    <property type="entry name" value="MetI-like"/>
</dbReference>
<feature type="transmembrane region" description="Helical" evidence="8">
    <location>
        <begin position="226"/>
        <end position="247"/>
    </location>
</feature>
<evidence type="ECO:0000256" key="8">
    <source>
        <dbReference type="RuleBase" id="RU363032"/>
    </source>
</evidence>
<proteinExistence type="inferred from homology"/>
<feature type="transmembrane region" description="Helical" evidence="8">
    <location>
        <begin position="565"/>
        <end position="586"/>
    </location>
</feature>
<protein>
    <submittedName>
        <fullName evidence="11">ABC transporter substrate-binding protein</fullName>
    </submittedName>
</protein>
<dbReference type="InterPro" id="IPR035906">
    <property type="entry name" value="MetI-like_sf"/>
</dbReference>
<dbReference type="AlphaFoldDB" id="A0A512SXR2"/>
<accession>A0A512SXR2</accession>
<feature type="transmembrane region" description="Helical" evidence="8">
    <location>
        <begin position="330"/>
        <end position="353"/>
    </location>
</feature>
<dbReference type="EMBL" id="BKBA01000003">
    <property type="protein sequence ID" value="GEQ12748.1"/>
    <property type="molecule type" value="Genomic_DNA"/>
</dbReference>
<evidence type="ECO:0000256" key="9">
    <source>
        <dbReference type="SAM" id="MobiDB-lite"/>
    </source>
</evidence>
<keyword evidence="4" id="KW-0997">Cell inner membrane</keyword>
<feature type="transmembrane region" description="Helical" evidence="8">
    <location>
        <begin position="430"/>
        <end position="450"/>
    </location>
</feature>
<keyword evidence="7 8" id="KW-0472">Membrane</keyword>
<reference evidence="11 12" key="1">
    <citation type="submission" date="2019-07" db="EMBL/GenBank/DDBJ databases">
        <title>Whole genome shotgun sequence of Knoellia locipacati NBRC 109775.</title>
        <authorList>
            <person name="Hosoyama A."/>
            <person name="Uohara A."/>
            <person name="Ohji S."/>
            <person name="Ichikawa N."/>
        </authorList>
    </citation>
    <scope>NUCLEOTIDE SEQUENCE [LARGE SCALE GENOMIC DNA]</scope>
    <source>
        <strain evidence="11 12">NBRC 109775</strain>
    </source>
</reference>
<feature type="domain" description="ABC transmembrane type-1" evidence="10">
    <location>
        <begin position="392"/>
        <end position="583"/>
    </location>
</feature>
<keyword evidence="6 8" id="KW-1133">Transmembrane helix</keyword>
<gene>
    <name evidence="11" type="ORF">KLO01_07950</name>
</gene>
<keyword evidence="2 8" id="KW-0813">Transport</keyword>
<dbReference type="SUPFAM" id="SSF161098">
    <property type="entry name" value="MetI-like"/>
    <property type="match status" value="2"/>
</dbReference>
<evidence type="ECO:0000259" key="10">
    <source>
        <dbReference type="PROSITE" id="PS50928"/>
    </source>
</evidence>
<comment type="subcellular location">
    <subcellularLocation>
        <location evidence="1">Cell inner membrane</location>
        <topology evidence="1">Multi-pass membrane protein</topology>
    </subcellularLocation>
    <subcellularLocation>
        <location evidence="8">Cell membrane</location>
        <topology evidence="8">Multi-pass membrane protein</topology>
    </subcellularLocation>
</comment>
<feature type="transmembrane region" description="Helical" evidence="8">
    <location>
        <begin position="41"/>
        <end position="63"/>
    </location>
</feature>
<feature type="transmembrane region" description="Helical" evidence="8">
    <location>
        <begin position="129"/>
        <end position="152"/>
    </location>
</feature>
<evidence type="ECO:0000256" key="4">
    <source>
        <dbReference type="ARBA" id="ARBA00022519"/>
    </source>
</evidence>
<evidence type="ECO:0000256" key="1">
    <source>
        <dbReference type="ARBA" id="ARBA00004429"/>
    </source>
</evidence>
<feature type="transmembrane region" description="Helical" evidence="8">
    <location>
        <begin position="396"/>
        <end position="418"/>
    </location>
</feature>
<feature type="transmembrane region" description="Helical" evidence="8">
    <location>
        <begin position="98"/>
        <end position="117"/>
    </location>
</feature>
<keyword evidence="5 8" id="KW-0812">Transmembrane</keyword>
<dbReference type="PANTHER" id="PTHR43357">
    <property type="entry name" value="INNER MEMBRANE ABC TRANSPORTER PERMEASE PROTEIN YDCV"/>
    <property type="match status" value="1"/>
</dbReference>
<feature type="domain" description="ABC transmembrane type-1" evidence="10">
    <location>
        <begin position="94"/>
        <end position="301"/>
    </location>
</feature>
<dbReference type="Gene3D" id="1.10.3720.10">
    <property type="entry name" value="MetI-like"/>
    <property type="match status" value="2"/>
</dbReference>
<evidence type="ECO:0000313" key="11">
    <source>
        <dbReference type="EMBL" id="GEQ12748.1"/>
    </source>
</evidence>
<keyword evidence="12" id="KW-1185">Reference proteome</keyword>
<evidence type="ECO:0000256" key="5">
    <source>
        <dbReference type="ARBA" id="ARBA00022692"/>
    </source>
</evidence>